<keyword evidence="6" id="KW-0509">mRNA transport</keyword>
<name>A0A4Y9ZQG6_9AGAM</name>
<dbReference type="EMBL" id="SFCI01001250">
    <property type="protein sequence ID" value="TFY76297.1"/>
    <property type="molecule type" value="Genomic_DNA"/>
</dbReference>
<feature type="compositionally biased region" description="Pro residues" evidence="13">
    <location>
        <begin position="351"/>
        <end position="361"/>
    </location>
</feature>
<dbReference type="GO" id="GO:0031965">
    <property type="term" value="C:nuclear membrane"/>
    <property type="evidence" value="ECO:0007669"/>
    <property type="project" value="UniProtKB-SubCell"/>
</dbReference>
<feature type="transmembrane region" description="Helical" evidence="14">
    <location>
        <begin position="115"/>
        <end position="138"/>
    </location>
</feature>
<accession>A0A4Y9ZQG6</accession>
<evidence type="ECO:0000256" key="14">
    <source>
        <dbReference type="SAM" id="Phobius"/>
    </source>
</evidence>
<gene>
    <name evidence="15" type="ORF">EWM64_g7713</name>
</gene>
<keyword evidence="7" id="KW-0653">Protein transport</keyword>
<evidence type="ECO:0000256" key="9">
    <source>
        <dbReference type="ARBA" id="ARBA00023010"/>
    </source>
</evidence>
<reference evidence="15 16" key="1">
    <citation type="submission" date="2019-02" db="EMBL/GenBank/DDBJ databases">
        <title>Genome sequencing of the rare red list fungi Hericium alpestre (H. flagellum).</title>
        <authorList>
            <person name="Buettner E."/>
            <person name="Kellner H."/>
        </authorList>
    </citation>
    <scope>NUCLEOTIDE SEQUENCE [LARGE SCALE GENOMIC DNA]</scope>
    <source>
        <strain evidence="15 16">DSM 108284</strain>
    </source>
</reference>
<evidence type="ECO:0008006" key="17">
    <source>
        <dbReference type="Google" id="ProtNLM"/>
    </source>
</evidence>
<dbReference type="STRING" id="135208.A0A4Y9ZQG6"/>
<keyword evidence="16" id="KW-1185">Reference proteome</keyword>
<organism evidence="15 16">
    <name type="scientific">Hericium alpestre</name>
    <dbReference type="NCBI Taxonomy" id="135208"/>
    <lineage>
        <taxon>Eukaryota</taxon>
        <taxon>Fungi</taxon>
        <taxon>Dikarya</taxon>
        <taxon>Basidiomycota</taxon>
        <taxon>Agaricomycotina</taxon>
        <taxon>Agaricomycetes</taxon>
        <taxon>Russulales</taxon>
        <taxon>Hericiaceae</taxon>
        <taxon>Hericium</taxon>
    </lineage>
</organism>
<evidence type="ECO:0000256" key="3">
    <source>
        <dbReference type="ARBA" id="ARBA00005760"/>
    </source>
</evidence>
<dbReference type="InterPro" id="IPR019049">
    <property type="entry name" value="Nucleoporin_prot_Ndc1/Nup"/>
</dbReference>
<keyword evidence="9" id="KW-0811">Translocation</keyword>
<comment type="caution">
    <text evidence="15">The sequence shown here is derived from an EMBL/GenBank/DDBJ whole genome shotgun (WGS) entry which is preliminary data.</text>
</comment>
<dbReference type="AlphaFoldDB" id="A0A4Y9ZQG6"/>
<sequence>MGADDAVEWMDIWGRKWAWSDGGFGAAVRTVDFGALWALLGNLLGAGDCAEEAEATPASSPLQTIKNALSKPSTIRILSTYVACTTIAMTLHVFMPSTNEPGSHLNIFVKSKKHPYYLNGRLVFVFLSQIVFAVAFFLRNIMFDRFSVHWNNSKQTVKADAATEYTRQVFKVGVISSVFTSVIFAAYLVAFGLVRSVALPILFKVPVVSMLLRPICAHFLRGSWTVALLPRHFTLVWRTYLLGLTTVASWEFAESLFDEKIQEPISVSHHTPDPAVTLVSGIHSQDVYYKFFAYWELREFATDDSEGARARRTAMFSDQKYSPPLWSALARESLLFLGKNYQLLLRRGKPAPAPPPPPAKPKGPQAPSTPLVRKPIFRSEASQSPLRTIVDAVAADGALTQMVESSVETTATHLPELFKAIESPVAKAKSVVAKSETVVKSMAPPAKSRDLVARLAPHFVAVVVRRAADWWQRERIGKLAEIALPHRHIDALVVEALSHLVCASLTEDRYGVVQRDIPRILEAMLSFLKAIEEYQAELAARAVDVLAVVDNALKEGVVRIVRTFGNRLSAFKFPSHIAQKLQGFVDYH</sequence>
<evidence type="ECO:0000256" key="5">
    <source>
        <dbReference type="ARBA" id="ARBA00022692"/>
    </source>
</evidence>
<evidence type="ECO:0000256" key="13">
    <source>
        <dbReference type="SAM" id="MobiDB-lite"/>
    </source>
</evidence>
<evidence type="ECO:0000256" key="7">
    <source>
        <dbReference type="ARBA" id="ARBA00022927"/>
    </source>
</evidence>
<evidence type="ECO:0000256" key="2">
    <source>
        <dbReference type="ARBA" id="ARBA00004567"/>
    </source>
</evidence>
<proteinExistence type="inferred from homology"/>
<dbReference type="GO" id="GO:0070762">
    <property type="term" value="C:nuclear pore transmembrane ring"/>
    <property type="evidence" value="ECO:0007669"/>
    <property type="project" value="TreeGrafter"/>
</dbReference>
<comment type="subcellular location">
    <subcellularLocation>
        <location evidence="1">Nucleus membrane</location>
        <topology evidence="1">Multi-pass membrane protein</topology>
    </subcellularLocation>
    <subcellularLocation>
        <location evidence="2">Nucleus</location>
        <location evidence="2">Nuclear pore complex</location>
    </subcellularLocation>
</comment>
<feature type="transmembrane region" description="Helical" evidence="14">
    <location>
        <begin position="75"/>
        <end position="95"/>
    </location>
</feature>
<evidence type="ECO:0000256" key="8">
    <source>
        <dbReference type="ARBA" id="ARBA00022989"/>
    </source>
</evidence>
<feature type="transmembrane region" description="Helical" evidence="14">
    <location>
        <begin position="172"/>
        <end position="194"/>
    </location>
</feature>
<feature type="region of interest" description="Disordered" evidence="13">
    <location>
        <begin position="347"/>
        <end position="370"/>
    </location>
</feature>
<evidence type="ECO:0000256" key="4">
    <source>
        <dbReference type="ARBA" id="ARBA00022448"/>
    </source>
</evidence>
<dbReference type="GO" id="GO:0030674">
    <property type="term" value="F:protein-macromolecule adaptor activity"/>
    <property type="evidence" value="ECO:0007669"/>
    <property type="project" value="TreeGrafter"/>
</dbReference>
<protein>
    <recommendedName>
        <fullName evidence="17">Nucleoporin protein Ndc1-Nup</fullName>
    </recommendedName>
</protein>
<dbReference type="GO" id="GO:0005816">
    <property type="term" value="C:spindle pole body"/>
    <property type="evidence" value="ECO:0007669"/>
    <property type="project" value="TreeGrafter"/>
</dbReference>
<keyword evidence="12" id="KW-0539">Nucleus</keyword>
<dbReference type="Proteomes" id="UP000298061">
    <property type="component" value="Unassembled WGS sequence"/>
</dbReference>
<dbReference type="GO" id="GO:0006999">
    <property type="term" value="P:nuclear pore organization"/>
    <property type="evidence" value="ECO:0007669"/>
    <property type="project" value="TreeGrafter"/>
</dbReference>
<dbReference type="PANTHER" id="PTHR13269">
    <property type="entry name" value="NUCLEOPORIN NDC1"/>
    <property type="match status" value="1"/>
</dbReference>
<keyword evidence="4" id="KW-0813">Transport</keyword>
<keyword evidence="8 14" id="KW-1133">Transmembrane helix</keyword>
<keyword evidence="5 14" id="KW-0812">Transmembrane</keyword>
<evidence type="ECO:0000256" key="10">
    <source>
        <dbReference type="ARBA" id="ARBA00023132"/>
    </source>
</evidence>
<dbReference type="Pfam" id="PF09531">
    <property type="entry name" value="Ndc1_Nup"/>
    <property type="match status" value="1"/>
</dbReference>
<evidence type="ECO:0000256" key="11">
    <source>
        <dbReference type="ARBA" id="ARBA00023136"/>
    </source>
</evidence>
<dbReference type="PANTHER" id="PTHR13269:SF6">
    <property type="entry name" value="NUCLEOPORIN NDC1"/>
    <property type="match status" value="1"/>
</dbReference>
<dbReference type="GO" id="GO:0015031">
    <property type="term" value="P:protein transport"/>
    <property type="evidence" value="ECO:0007669"/>
    <property type="project" value="UniProtKB-KW"/>
</dbReference>
<dbReference type="OrthoDB" id="67850at2759"/>
<evidence type="ECO:0000256" key="6">
    <source>
        <dbReference type="ARBA" id="ARBA00022816"/>
    </source>
</evidence>
<evidence type="ECO:0000313" key="15">
    <source>
        <dbReference type="EMBL" id="TFY76297.1"/>
    </source>
</evidence>
<dbReference type="GO" id="GO:0070631">
    <property type="term" value="P:spindle pole body localization"/>
    <property type="evidence" value="ECO:0007669"/>
    <property type="project" value="TreeGrafter"/>
</dbReference>
<evidence type="ECO:0000256" key="12">
    <source>
        <dbReference type="ARBA" id="ARBA00023242"/>
    </source>
</evidence>
<keyword evidence="10" id="KW-0906">Nuclear pore complex</keyword>
<dbReference type="GO" id="GO:0051028">
    <property type="term" value="P:mRNA transport"/>
    <property type="evidence" value="ECO:0007669"/>
    <property type="project" value="UniProtKB-KW"/>
</dbReference>
<evidence type="ECO:0000256" key="1">
    <source>
        <dbReference type="ARBA" id="ARBA00004232"/>
    </source>
</evidence>
<evidence type="ECO:0000313" key="16">
    <source>
        <dbReference type="Proteomes" id="UP000298061"/>
    </source>
</evidence>
<comment type="similarity">
    <text evidence="3">Belongs to the NDC1 family.</text>
</comment>
<keyword evidence="11 14" id="KW-0472">Membrane</keyword>